<evidence type="ECO:0000313" key="1">
    <source>
        <dbReference type="EMBL" id="KAJ7711680.1"/>
    </source>
</evidence>
<dbReference type="AlphaFoldDB" id="A0AAD7H3V6"/>
<dbReference type="EMBL" id="JARKIB010000389">
    <property type="protein sequence ID" value="KAJ7711680.1"/>
    <property type="molecule type" value="Genomic_DNA"/>
</dbReference>
<name>A0AAD7H3V6_9AGAR</name>
<sequence>MYSTSFSVAYNVYLGARNIVAYRVKHVLGRDAPNWRATNCCDACMYKLKGELPLEYPMLVTMDGNDSLKRVLWKEPKDNNEEGKVDPRAATAGKDYFIPRDKVNLWAKDKIKEQVSFFLYPGVPKLKVECRSASPDTKKMWGVYDETEIFLMLGRHSSVLWAINMICSGEL</sequence>
<dbReference type="Pfam" id="PF18758">
    <property type="entry name" value="KDZ"/>
    <property type="match status" value="1"/>
</dbReference>
<accession>A0AAD7H3V6</accession>
<organism evidence="1 2">
    <name type="scientific">Mycena metata</name>
    <dbReference type="NCBI Taxonomy" id="1033252"/>
    <lineage>
        <taxon>Eukaryota</taxon>
        <taxon>Fungi</taxon>
        <taxon>Dikarya</taxon>
        <taxon>Basidiomycota</taxon>
        <taxon>Agaricomycotina</taxon>
        <taxon>Agaricomycetes</taxon>
        <taxon>Agaricomycetidae</taxon>
        <taxon>Agaricales</taxon>
        <taxon>Marasmiineae</taxon>
        <taxon>Mycenaceae</taxon>
        <taxon>Mycena</taxon>
    </lineage>
</organism>
<gene>
    <name evidence="1" type="ORF">B0H16DRAFT_1627741</name>
</gene>
<dbReference type="InterPro" id="IPR040521">
    <property type="entry name" value="KDZ"/>
</dbReference>
<comment type="caution">
    <text evidence="1">The sequence shown here is derived from an EMBL/GenBank/DDBJ whole genome shotgun (WGS) entry which is preliminary data.</text>
</comment>
<proteinExistence type="predicted"/>
<dbReference type="Proteomes" id="UP001215598">
    <property type="component" value="Unassembled WGS sequence"/>
</dbReference>
<reference evidence="1" key="1">
    <citation type="submission" date="2023-03" db="EMBL/GenBank/DDBJ databases">
        <title>Massive genome expansion in bonnet fungi (Mycena s.s.) driven by repeated elements and novel gene families across ecological guilds.</title>
        <authorList>
            <consortium name="Lawrence Berkeley National Laboratory"/>
            <person name="Harder C.B."/>
            <person name="Miyauchi S."/>
            <person name="Viragh M."/>
            <person name="Kuo A."/>
            <person name="Thoen E."/>
            <person name="Andreopoulos B."/>
            <person name="Lu D."/>
            <person name="Skrede I."/>
            <person name="Drula E."/>
            <person name="Henrissat B."/>
            <person name="Morin E."/>
            <person name="Kohler A."/>
            <person name="Barry K."/>
            <person name="LaButti K."/>
            <person name="Morin E."/>
            <person name="Salamov A."/>
            <person name="Lipzen A."/>
            <person name="Mereny Z."/>
            <person name="Hegedus B."/>
            <person name="Baldrian P."/>
            <person name="Stursova M."/>
            <person name="Weitz H."/>
            <person name="Taylor A."/>
            <person name="Grigoriev I.V."/>
            <person name="Nagy L.G."/>
            <person name="Martin F."/>
            <person name="Kauserud H."/>
        </authorList>
    </citation>
    <scope>NUCLEOTIDE SEQUENCE</scope>
    <source>
        <strain evidence="1">CBHHK182m</strain>
    </source>
</reference>
<protein>
    <submittedName>
        <fullName evidence="1">Uncharacterized protein</fullName>
    </submittedName>
</protein>
<keyword evidence="2" id="KW-1185">Reference proteome</keyword>
<evidence type="ECO:0000313" key="2">
    <source>
        <dbReference type="Proteomes" id="UP001215598"/>
    </source>
</evidence>